<dbReference type="Proteomes" id="UP000001660">
    <property type="component" value="Chromosome"/>
</dbReference>
<dbReference type="HOGENOM" id="CLU_2567500_0_0_0"/>
<keyword evidence="2" id="KW-1185">Reference proteome</keyword>
<sequence length="81" mass="8291">MSTRLCVCGWCRSGRGRGLKTCSPGTVRGGAMMDTMIGTAANAVGQVRRLAAPARSTADRGIAAVMADGAEMIRGGFGPEM</sequence>
<protein>
    <submittedName>
        <fullName evidence="1">Uncharacterized protein</fullName>
    </submittedName>
</protein>
<dbReference type="KEGG" id="nde:NIDE1604"/>
<name>D8PDN0_9BACT</name>
<dbReference type="EMBL" id="FP929003">
    <property type="protein sequence ID" value="CBK41339.1"/>
    <property type="molecule type" value="Genomic_DNA"/>
</dbReference>
<reference evidence="1 2" key="1">
    <citation type="journal article" date="2010" name="Proc. Natl. Acad. Sci. U.S.A.">
        <title>A Nitrospira metagenome illuminates the physiology and evolution of globally important nitrite-oxidizing bacteria.</title>
        <authorList>
            <person name="Lucker S."/>
            <person name="Wagner M."/>
            <person name="Maixner F."/>
            <person name="Pelletier E."/>
            <person name="Koch H."/>
            <person name="Vacherie B."/>
            <person name="Rattei T."/>
            <person name="Sinninghe Damste J."/>
            <person name="Spieck E."/>
            <person name="Le Paslier D."/>
            <person name="Daims H."/>
        </authorList>
    </citation>
    <scope>NUCLEOTIDE SEQUENCE [LARGE SCALE GENOMIC DNA]</scope>
</reference>
<evidence type="ECO:0000313" key="2">
    <source>
        <dbReference type="Proteomes" id="UP000001660"/>
    </source>
</evidence>
<proteinExistence type="predicted"/>
<organism evidence="1 2">
    <name type="scientific">Nitrospira defluvii</name>
    <dbReference type="NCBI Taxonomy" id="330214"/>
    <lineage>
        <taxon>Bacteria</taxon>
        <taxon>Pseudomonadati</taxon>
        <taxon>Nitrospirota</taxon>
        <taxon>Nitrospiria</taxon>
        <taxon>Nitrospirales</taxon>
        <taxon>Nitrospiraceae</taxon>
        <taxon>Nitrospira</taxon>
    </lineage>
</organism>
<dbReference type="AlphaFoldDB" id="D8PDN0"/>
<evidence type="ECO:0000313" key="1">
    <source>
        <dbReference type="EMBL" id="CBK41339.1"/>
    </source>
</evidence>
<accession>D8PDN0</accession>
<gene>
    <name evidence="1" type="ORF">NIDE1604</name>
</gene>